<dbReference type="GO" id="GO:0005886">
    <property type="term" value="C:plasma membrane"/>
    <property type="evidence" value="ECO:0007669"/>
    <property type="project" value="UniProtKB-SubCell"/>
</dbReference>
<evidence type="ECO:0000256" key="2">
    <source>
        <dbReference type="ARBA" id="ARBA00022475"/>
    </source>
</evidence>
<protein>
    <submittedName>
        <fullName evidence="8">Ribonuclease BN</fullName>
    </submittedName>
</protein>
<dbReference type="Pfam" id="PF03631">
    <property type="entry name" value="Virul_fac_BrkB"/>
    <property type="match status" value="1"/>
</dbReference>
<dbReference type="PANTHER" id="PTHR30213">
    <property type="entry name" value="INNER MEMBRANE PROTEIN YHJD"/>
    <property type="match status" value="1"/>
</dbReference>
<comment type="caution">
    <text evidence="8">The sequence shown here is derived from an EMBL/GenBank/DDBJ whole genome shotgun (WGS) entry which is preliminary data.</text>
</comment>
<evidence type="ECO:0000256" key="7">
    <source>
        <dbReference type="SAM" id="Phobius"/>
    </source>
</evidence>
<gene>
    <name evidence="8" type="ORF">AWB74_08059</name>
</gene>
<feature type="region of interest" description="Disordered" evidence="6">
    <location>
        <begin position="78"/>
        <end position="100"/>
    </location>
</feature>
<evidence type="ECO:0000256" key="6">
    <source>
        <dbReference type="SAM" id="MobiDB-lite"/>
    </source>
</evidence>
<evidence type="ECO:0000256" key="5">
    <source>
        <dbReference type="ARBA" id="ARBA00023136"/>
    </source>
</evidence>
<evidence type="ECO:0000313" key="8">
    <source>
        <dbReference type="EMBL" id="SAL87310.1"/>
    </source>
</evidence>
<evidence type="ECO:0000256" key="4">
    <source>
        <dbReference type="ARBA" id="ARBA00022989"/>
    </source>
</evidence>
<sequence>MKYLPDGHVPWGDALVGGAISAVLFSVGKKLFALYLTHAGTANAFGAAGSLAVLLMWLYFATAVLLLGAEAAASRLEQREGATDRAPDASQPTQPTQRTPAPLHAILAANDGSASARPHVTASTPERAPAPVARHALEPGGTTWTRLLAKGISAAKVNPSRVAIAAAGAGLFVLTKGNHRAPRKR</sequence>
<organism evidence="8 9">
    <name type="scientific">Caballeronia arvi</name>
    <dbReference type="NCBI Taxonomy" id="1777135"/>
    <lineage>
        <taxon>Bacteria</taxon>
        <taxon>Pseudomonadati</taxon>
        <taxon>Pseudomonadota</taxon>
        <taxon>Betaproteobacteria</taxon>
        <taxon>Burkholderiales</taxon>
        <taxon>Burkholderiaceae</taxon>
        <taxon>Caballeronia</taxon>
    </lineage>
</organism>
<evidence type="ECO:0000256" key="3">
    <source>
        <dbReference type="ARBA" id="ARBA00022692"/>
    </source>
</evidence>
<keyword evidence="2" id="KW-1003">Cell membrane</keyword>
<dbReference type="Proteomes" id="UP000055019">
    <property type="component" value="Unassembled WGS sequence"/>
</dbReference>
<name>A0A158L380_9BURK</name>
<dbReference type="PANTHER" id="PTHR30213:SF1">
    <property type="entry name" value="INNER MEMBRANE PROTEIN YHJD"/>
    <property type="match status" value="1"/>
</dbReference>
<keyword evidence="3 7" id="KW-0812">Transmembrane</keyword>
<evidence type="ECO:0000256" key="1">
    <source>
        <dbReference type="ARBA" id="ARBA00004651"/>
    </source>
</evidence>
<feature type="transmembrane region" description="Helical" evidence="7">
    <location>
        <begin position="44"/>
        <end position="69"/>
    </location>
</feature>
<feature type="transmembrane region" description="Helical" evidence="7">
    <location>
        <begin position="12"/>
        <end position="32"/>
    </location>
</feature>
<keyword evidence="4 7" id="KW-1133">Transmembrane helix</keyword>
<keyword evidence="5 7" id="KW-0472">Membrane</keyword>
<dbReference type="InterPro" id="IPR017039">
    <property type="entry name" value="Virul_fac_BrkB"/>
</dbReference>
<evidence type="ECO:0000313" key="9">
    <source>
        <dbReference type="Proteomes" id="UP000055019"/>
    </source>
</evidence>
<reference evidence="8" key="1">
    <citation type="submission" date="2016-01" db="EMBL/GenBank/DDBJ databases">
        <authorList>
            <person name="Peeters C."/>
        </authorList>
    </citation>
    <scope>NUCLEOTIDE SEQUENCE [LARGE SCALE GENOMIC DNA]</scope>
    <source>
        <strain evidence="8">LMG 29317</strain>
    </source>
</reference>
<comment type="subcellular location">
    <subcellularLocation>
        <location evidence="1">Cell membrane</location>
        <topology evidence="1">Multi-pass membrane protein</topology>
    </subcellularLocation>
</comment>
<accession>A0A158L380</accession>
<feature type="compositionally biased region" description="Basic and acidic residues" evidence="6">
    <location>
        <begin position="78"/>
        <end position="87"/>
    </location>
</feature>
<feature type="compositionally biased region" description="Low complexity" evidence="6">
    <location>
        <begin position="91"/>
        <end position="100"/>
    </location>
</feature>
<dbReference type="EMBL" id="FCOM02000088">
    <property type="protein sequence ID" value="SAL87310.1"/>
    <property type="molecule type" value="Genomic_DNA"/>
</dbReference>
<dbReference type="AlphaFoldDB" id="A0A158L380"/>
<keyword evidence="9" id="KW-1185">Reference proteome</keyword>
<proteinExistence type="predicted"/>